<evidence type="ECO:0000256" key="11">
    <source>
        <dbReference type="ARBA" id="ARBA00078564"/>
    </source>
</evidence>
<dbReference type="InterPro" id="IPR029044">
    <property type="entry name" value="Nucleotide-diphossugar_trans"/>
</dbReference>
<evidence type="ECO:0000256" key="8">
    <source>
        <dbReference type="ARBA" id="ARBA00053004"/>
    </source>
</evidence>
<evidence type="ECO:0000256" key="5">
    <source>
        <dbReference type="ARBA" id="ARBA00022842"/>
    </source>
</evidence>
<evidence type="ECO:0000256" key="12">
    <source>
        <dbReference type="SAM" id="Phobius"/>
    </source>
</evidence>
<comment type="subcellular location">
    <subcellularLocation>
        <location evidence="1">Membrane</location>
        <topology evidence="1">Multi-pass membrane protein</topology>
    </subcellularLocation>
</comment>
<dbReference type="EMBL" id="JACIDV010000004">
    <property type="protein sequence ID" value="MBB3945763.1"/>
    <property type="molecule type" value="Genomic_DNA"/>
</dbReference>
<dbReference type="RefSeq" id="WP_183895487.1">
    <property type="nucleotide sequence ID" value="NZ_JACIDV010000004.1"/>
</dbReference>
<feature type="transmembrane region" description="Helical" evidence="12">
    <location>
        <begin position="20"/>
        <end position="39"/>
    </location>
</feature>
<evidence type="ECO:0000259" key="13">
    <source>
        <dbReference type="Pfam" id="PF13632"/>
    </source>
</evidence>
<feature type="transmembrane region" description="Helical" evidence="12">
    <location>
        <begin position="558"/>
        <end position="586"/>
    </location>
</feature>
<evidence type="ECO:0000256" key="3">
    <source>
        <dbReference type="ARBA" id="ARBA00022679"/>
    </source>
</evidence>
<feature type="transmembrane region" description="Helical" evidence="12">
    <location>
        <begin position="132"/>
        <end position="155"/>
    </location>
</feature>
<feature type="transmembrane region" description="Helical" evidence="12">
    <location>
        <begin position="51"/>
        <end position="70"/>
    </location>
</feature>
<keyword evidence="4 12" id="KW-0812">Transmembrane</keyword>
<keyword evidence="3 14" id="KW-0808">Transferase</keyword>
<comment type="caution">
    <text evidence="14">The sequence shown here is derived from an EMBL/GenBank/DDBJ whole genome shotgun (WGS) entry which is preliminary data.</text>
</comment>
<keyword evidence="5" id="KW-0460">Magnesium</keyword>
<dbReference type="Proteomes" id="UP000565286">
    <property type="component" value="Unassembled WGS sequence"/>
</dbReference>
<evidence type="ECO:0000256" key="1">
    <source>
        <dbReference type="ARBA" id="ARBA00004141"/>
    </source>
</evidence>
<feature type="transmembrane region" description="Helical" evidence="12">
    <location>
        <begin position="76"/>
        <end position="94"/>
    </location>
</feature>
<sequence>MSSYFIEYWQAHSAGLSQALFVFSCWFAFFCGLWTVVTTTDVYRVRWASRYDVLQVHGIAIAAAALSSLAVPISDLVPAVSIVVIISLFLAVFLPRLSAAGLSFVIAGPLSTISGSVWAYKWLNTNGYPSFLLLAIVLLGVISIFRIAFVIYVQLGTFGLLVRKQWSRPVAPHPAGQSQRRVSIHVPVHAEPAHIVIETLKSIARLDYDNFEVLVCDNNTVDGSLWKPVEAYCETLNDAIGEKRFRFFHVEGLTGAKAGALNLCLDHTDPSAELIALVDSDYLCEPGFLSDLVPFFDEPRFGFVQTSHDYRSNEANVFNRACYWEYMVPNRLEYAGASEMQASFTIGTMCVFRKSAIEEAGRWAEWCQTEDSEIAIRIRAAGYDGLFLPYTYGRGLMPDNFADWKKQRFRWTYGPVQQLRRHWRLLLPVWLGGSPNLKAWGKCYEVVRSLVALIIPVGLVGNVVFAAAYPVLVWQGMLPSVQIPSQAIFFMGLILANGVLRSVAEYRICGCHKLSNMLAAELAALALRFVWSSASVYAAVGRKIEWRRTPKFLSRQTVWSALSGASTELALAMSLLPVVGLIIYVGQFIQWSDIAISIAALIYPLVTFAAAPIMALLALGGGSEKADHFRDKRYLPLPPATARPVLRLAGAEIPAAAKVLGEA</sequence>
<feature type="transmembrane region" description="Helical" evidence="12">
    <location>
        <begin position="101"/>
        <end position="120"/>
    </location>
</feature>
<feature type="transmembrane region" description="Helical" evidence="12">
    <location>
        <begin position="450"/>
        <end position="471"/>
    </location>
</feature>
<protein>
    <recommendedName>
        <fullName evidence="10">Beta-monoglucosyldiacylglycerol synthase</fullName>
        <ecNumber evidence="9">2.4.1.336</ecNumber>
    </recommendedName>
    <alternativeName>
        <fullName evidence="11">UDP-glucose:1,2-diacylglycerol 3-beta-D-glucosyltransferase</fullName>
    </alternativeName>
</protein>
<feature type="transmembrane region" description="Helical" evidence="12">
    <location>
        <begin position="483"/>
        <end position="504"/>
    </location>
</feature>
<evidence type="ECO:0000313" key="14">
    <source>
        <dbReference type="EMBL" id="MBB3945763.1"/>
    </source>
</evidence>
<dbReference type="SUPFAM" id="SSF53448">
    <property type="entry name" value="Nucleotide-diphospho-sugar transferases"/>
    <property type="match status" value="1"/>
</dbReference>
<evidence type="ECO:0000256" key="4">
    <source>
        <dbReference type="ARBA" id="ARBA00022692"/>
    </source>
</evidence>
<accession>A0A7W6C871</accession>
<evidence type="ECO:0000256" key="6">
    <source>
        <dbReference type="ARBA" id="ARBA00022989"/>
    </source>
</evidence>
<evidence type="ECO:0000256" key="7">
    <source>
        <dbReference type="ARBA" id="ARBA00023136"/>
    </source>
</evidence>
<dbReference type="PANTHER" id="PTHR43867">
    <property type="entry name" value="CELLULOSE SYNTHASE CATALYTIC SUBUNIT A [UDP-FORMING]"/>
    <property type="match status" value="1"/>
</dbReference>
<dbReference type="GO" id="GO:0016758">
    <property type="term" value="F:hexosyltransferase activity"/>
    <property type="evidence" value="ECO:0007669"/>
    <property type="project" value="TreeGrafter"/>
</dbReference>
<dbReference type="Pfam" id="PF13632">
    <property type="entry name" value="Glyco_trans_2_3"/>
    <property type="match status" value="1"/>
</dbReference>
<name>A0A7W6C871_9HYPH</name>
<evidence type="ECO:0000256" key="10">
    <source>
        <dbReference type="ARBA" id="ARBA00068721"/>
    </source>
</evidence>
<feature type="transmembrane region" description="Helical" evidence="12">
    <location>
        <begin position="598"/>
        <end position="619"/>
    </location>
</feature>
<keyword evidence="15" id="KW-1185">Reference proteome</keyword>
<dbReference type="EC" id="2.4.1.336" evidence="9"/>
<organism evidence="14 15">
    <name type="scientific">Rhizobium skierniewicense</name>
    <dbReference type="NCBI Taxonomy" id="984260"/>
    <lineage>
        <taxon>Bacteria</taxon>
        <taxon>Pseudomonadati</taxon>
        <taxon>Pseudomonadota</taxon>
        <taxon>Alphaproteobacteria</taxon>
        <taxon>Hyphomicrobiales</taxon>
        <taxon>Rhizobiaceae</taxon>
        <taxon>Rhizobium/Agrobacterium group</taxon>
        <taxon>Rhizobium</taxon>
    </lineage>
</organism>
<keyword evidence="7 12" id="KW-0472">Membrane</keyword>
<evidence type="ECO:0000313" key="15">
    <source>
        <dbReference type="Proteomes" id="UP000565286"/>
    </source>
</evidence>
<proteinExistence type="predicted"/>
<dbReference type="Gene3D" id="3.90.550.10">
    <property type="entry name" value="Spore Coat Polysaccharide Biosynthesis Protein SpsA, Chain A"/>
    <property type="match status" value="1"/>
</dbReference>
<keyword evidence="6 12" id="KW-1133">Transmembrane helix</keyword>
<comment type="catalytic activity">
    <reaction evidence="8">
        <text>a 1,2-diacyl-sn-glycerol + UDP-alpha-D-glucose = a 1,2-diacyl-3-O-(beta-D-glucopyranosyl)-sn-glycerol + UDP + H(+)</text>
        <dbReference type="Rhea" id="RHEA:17285"/>
        <dbReference type="ChEBI" id="CHEBI:15378"/>
        <dbReference type="ChEBI" id="CHEBI:17815"/>
        <dbReference type="ChEBI" id="CHEBI:58223"/>
        <dbReference type="ChEBI" id="CHEBI:58885"/>
        <dbReference type="ChEBI" id="CHEBI:75799"/>
        <dbReference type="EC" id="2.4.1.336"/>
    </reaction>
</comment>
<dbReference type="AlphaFoldDB" id="A0A7W6C871"/>
<dbReference type="PANTHER" id="PTHR43867:SF4">
    <property type="entry name" value="BETA-(1-3)-GLUCOSYL TRANSFERASE"/>
    <property type="match status" value="1"/>
</dbReference>
<dbReference type="FunFam" id="3.90.550.10:FF:000164">
    <property type="entry name" value="Beta-(1-3)-glucosyl transferase"/>
    <property type="match status" value="1"/>
</dbReference>
<feature type="domain" description="Glycosyltransferase 2-like" evidence="13">
    <location>
        <begin position="275"/>
        <end position="460"/>
    </location>
</feature>
<reference evidence="14 15" key="1">
    <citation type="submission" date="2020-08" db="EMBL/GenBank/DDBJ databases">
        <title>Genomic Encyclopedia of Type Strains, Phase IV (KMG-IV): sequencing the most valuable type-strain genomes for metagenomic binning, comparative biology and taxonomic classification.</title>
        <authorList>
            <person name="Goeker M."/>
        </authorList>
    </citation>
    <scope>NUCLEOTIDE SEQUENCE [LARGE SCALE GENOMIC DNA]</scope>
    <source>
        <strain evidence="14 15">DSM 26438</strain>
    </source>
</reference>
<gene>
    <name evidence="14" type="ORF">GGQ73_001698</name>
</gene>
<evidence type="ECO:0000256" key="2">
    <source>
        <dbReference type="ARBA" id="ARBA00022676"/>
    </source>
</evidence>
<dbReference type="InterPro" id="IPR050321">
    <property type="entry name" value="Glycosyltr_2/OpgH_subfam"/>
</dbReference>
<dbReference type="GO" id="GO:0005886">
    <property type="term" value="C:plasma membrane"/>
    <property type="evidence" value="ECO:0007669"/>
    <property type="project" value="TreeGrafter"/>
</dbReference>
<dbReference type="InterPro" id="IPR001173">
    <property type="entry name" value="Glyco_trans_2-like"/>
</dbReference>
<keyword evidence="2" id="KW-0328">Glycosyltransferase</keyword>
<evidence type="ECO:0000256" key="9">
    <source>
        <dbReference type="ARBA" id="ARBA00066964"/>
    </source>
</evidence>